<keyword evidence="1" id="KW-0812">Transmembrane</keyword>
<evidence type="ECO:0000313" key="2">
    <source>
        <dbReference type="EMBL" id="KAE8143670.1"/>
    </source>
</evidence>
<gene>
    <name evidence="2" type="ORF">BDV38DRAFT_276755</name>
</gene>
<dbReference type="RefSeq" id="XP_031919733.1">
    <property type="nucleotide sequence ID" value="XM_032058306.1"/>
</dbReference>
<protein>
    <submittedName>
        <fullName evidence="2">Uncharacterized protein</fullName>
    </submittedName>
</protein>
<feature type="transmembrane region" description="Helical" evidence="1">
    <location>
        <begin position="75"/>
        <end position="97"/>
    </location>
</feature>
<keyword evidence="3" id="KW-1185">Reference proteome</keyword>
<organism evidence="2 3">
    <name type="scientific">Aspergillus pseudotamarii</name>
    <dbReference type="NCBI Taxonomy" id="132259"/>
    <lineage>
        <taxon>Eukaryota</taxon>
        <taxon>Fungi</taxon>
        <taxon>Dikarya</taxon>
        <taxon>Ascomycota</taxon>
        <taxon>Pezizomycotina</taxon>
        <taxon>Eurotiomycetes</taxon>
        <taxon>Eurotiomycetidae</taxon>
        <taxon>Eurotiales</taxon>
        <taxon>Aspergillaceae</taxon>
        <taxon>Aspergillus</taxon>
        <taxon>Aspergillus subgen. Circumdati</taxon>
    </lineage>
</organism>
<dbReference type="AlphaFoldDB" id="A0A5N6TBL8"/>
<dbReference type="OrthoDB" id="4495745at2759"/>
<accession>A0A5N6TBL8</accession>
<evidence type="ECO:0000313" key="3">
    <source>
        <dbReference type="Proteomes" id="UP000325672"/>
    </source>
</evidence>
<sequence length="153" mass="16623">MSYNPANNEIGVVVTDFDHVGLQKDINESIKIALEEEIELVTCRSLTSDKFSDAENLYGKRIYAFMVVEGWHIRYMPFLFMVGALCSICAVVVAAGVSQGLEAGLTAGSYELGIATVFLAIMTFLNAVLWLASIAGELTAPIGIISRKAIDRQ</sequence>
<proteinExistence type="predicted"/>
<dbReference type="Proteomes" id="UP000325672">
    <property type="component" value="Unassembled WGS sequence"/>
</dbReference>
<keyword evidence="1" id="KW-1133">Transmembrane helix</keyword>
<evidence type="ECO:0000256" key="1">
    <source>
        <dbReference type="SAM" id="Phobius"/>
    </source>
</evidence>
<dbReference type="GeneID" id="43642516"/>
<reference evidence="2 3" key="1">
    <citation type="submission" date="2019-04" db="EMBL/GenBank/DDBJ databases">
        <title>Friends and foes A comparative genomics study of 23 Aspergillus species from section Flavi.</title>
        <authorList>
            <consortium name="DOE Joint Genome Institute"/>
            <person name="Kjaerbolling I."/>
            <person name="Vesth T."/>
            <person name="Frisvad J.C."/>
            <person name="Nybo J.L."/>
            <person name="Theobald S."/>
            <person name="Kildgaard S."/>
            <person name="Isbrandt T."/>
            <person name="Kuo A."/>
            <person name="Sato A."/>
            <person name="Lyhne E.K."/>
            <person name="Kogle M.E."/>
            <person name="Wiebenga A."/>
            <person name="Kun R.S."/>
            <person name="Lubbers R.J."/>
            <person name="Makela M.R."/>
            <person name="Barry K."/>
            <person name="Chovatia M."/>
            <person name="Clum A."/>
            <person name="Daum C."/>
            <person name="Haridas S."/>
            <person name="He G."/>
            <person name="LaButti K."/>
            <person name="Lipzen A."/>
            <person name="Mondo S."/>
            <person name="Riley R."/>
            <person name="Salamov A."/>
            <person name="Simmons B.A."/>
            <person name="Magnuson J.K."/>
            <person name="Henrissat B."/>
            <person name="Mortensen U.H."/>
            <person name="Larsen T.O."/>
            <person name="Devries R.P."/>
            <person name="Grigoriev I.V."/>
            <person name="Machida M."/>
            <person name="Baker S.E."/>
            <person name="Andersen M.R."/>
        </authorList>
    </citation>
    <scope>NUCLEOTIDE SEQUENCE [LARGE SCALE GENOMIC DNA]</scope>
    <source>
        <strain evidence="2 3">CBS 117625</strain>
    </source>
</reference>
<feature type="transmembrane region" description="Helical" evidence="1">
    <location>
        <begin position="117"/>
        <end position="145"/>
    </location>
</feature>
<dbReference type="EMBL" id="ML743551">
    <property type="protein sequence ID" value="KAE8143670.1"/>
    <property type="molecule type" value="Genomic_DNA"/>
</dbReference>
<keyword evidence="1" id="KW-0472">Membrane</keyword>
<name>A0A5N6TBL8_ASPPS</name>